<dbReference type="PANTHER" id="PTHR47534:SF3">
    <property type="entry name" value="ALCOHOL DEHYDROGENASE-LIKE C-TERMINAL DOMAIN-CONTAINING PROTEIN"/>
    <property type="match status" value="1"/>
</dbReference>
<organism evidence="2 3">
    <name type="scientific">Armillaria tabescens</name>
    <name type="common">Ringless honey mushroom</name>
    <name type="synonym">Agaricus tabescens</name>
    <dbReference type="NCBI Taxonomy" id="1929756"/>
    <lineage>
        <taxon>Eukaryota</taxon>
        <taxon>Fungi</taxon>
        <taxon>Dikarya</taxon>
        <taxon>Basidiomycota</taxon>
        <taxon>Agaricomycotina</taxon>
        <taxon>Agaricomycetes</taxon>
        <taxon>Agaricomycetidae</taxon>
        <taxon>Agaricales</taxon>
        <taxon>Marasmiineae</taxon>
        <taxon>Physalacriaceae</taxon>
        <taxon>Desarmillaria</taxon>
    </lineage>
</organism>
<dbReference type="InterPro" id="IPR002347">
    <property type="entry name" value="SDR_fam"/>
</dbReference>
<dbReference type="InterPro" id="IPR052228">
    <property type="entry name" value="Sec_Metab_Biosynth_Oxidored"/>
</dbReference>
<protein>
    <recommendedName>
        <fullName evidence="4">Ketoreductase (KR) domain-containing protein</fullName>
    </recommendedName>
</protein>
<dbReference type="AlphaFoldDB" id="A0AA39KCW9"/>
<dbReference type="RefSeq" id="XP_060331065.1">
    <property type="nucleotide sequence ID" value="XM_060468524.1"/>
</dbReference>
<dbReference type="PANTHER" id="PTHR47534">
    <property type="entry name" value="YALI0E05731P"/>
    <property type="match status" value="1"/>
</dbReference>
<sequence length="131" mass="14718">MPELTVVRDFNTSWSPSYTPVAVFIEGTSGIGEAMVKAIAHYTNGLIIIGRNRSTAEKTFASIPNTAEDPVLREFIHCDAVLMTNIEVLTKQISELVYKPVNFLVLPAGYFQIWTGRDETEERIDRLLSLR</sequence>
<gene>
    <name evidence="2" type="ORF">EV420DRAFT_1308323</name>
</gene>
<dbReference type="GeneID" id="85352072"/>
<dbReference type="SUPFAM" id="SSF51735">
    <property type="entry name" value="NAD(P)-binding Rossmann-fold domains"/>
    <property type="match status" value="1"/>
</dbReference>
<accession>A0AA39KCW9</accession>
<dbReference type="InterPro" id="IPR036291">
    <property type="entry name" value="NAD(P)-bd_dom_sf"/>
</dbReference>
<keyword evidence="1" id="KW-0560">Oxidoreductase</keyword>
<dbReference type="Gene3D" id="3.40.50.720">
    <property type="entry name" value="NAD(P)-binding Rossmann-like Domain"/>
    <property type="match status" value="1"/>
</dbReference>
<evidence type="ECO:0000313" key="3">
    <source>
        <dbReference type="Proteomes" id="UP001175211"/>
    </source>
</evidence>
<evidence type="ECO:0008006" key="4">
    <source>
        <dbReference type="Google" id="ProtNLM"/>
    </source>
</evidence>
<proteinExistence type="predicted"/>
<evidence type="ECO:0000256" key="1">
    <source>
        <dbReference type="ARBA" id="ARBA00023002"/>
    </source>
</evidence>
<dbReference type="EMBL" id="JAUEPS010000016">
    <property type="protein sequence ID" value="KAK0458815.1"/>
    <property type="molecule type" value="Genomic_DNA"/>
</dbReference>
<evidence type="ECO:0000313" key="2">
    <source>
        <dbReference type="EMBL" id="KAK0458815.1"/>
    </source>
</evidence>
<name>A0AA39KCW9_ARMTA</name>
<dbReference type="Proteomes" id="UP001175211">
    <property type="component" value="Unassembled WGS sequence"/>
</dbReference>
<comment type="caution">
    <text evidence="2">The sequence shown here is derived from an EMBL/GenBank/DDBJ whole genome shotgun (WGS) entry which is preliminary data.</text>
</comment>
<keyword evidence="3" id="KW-1185">Reference proteome</keyword>
<dbReference type="GO" id="GO:0016491">
    <property type="term" value="F:oxidoreductase activity"/>
    <property type="evidence" value="ECO:0007669"/>
    <property type="project" value="UniProtKB-KW"/>
</dbReference>
<dbReference type="Pfam" id="PF00106">
    <property type="entry name" value="adh_short"/>
    <property type="match status" value="1"/>
</dbReference>
<reference evidence="2" key="1">
    <citation type="submission" date="2023-06" db="EMBL/GenBank/DDBJ databases">
        <authorList>
            <consortium name="Lawrence Berkeley National Laboratory"/>
            <person name="Ahrendt S."/>
            <person name="Sahu N."/>
            <person name="Indic B."/>
            <person name="Wong-Bajracharya J."/>
            <person name="Merenyi Z."/>
            <person name="Ke H.-M."/>
            <person name="Monk M."/>
            <person name="Kocsube S."/>
            <person name="Drula E."/>
            <person name="Lipzen A."/>
            <person name="Balint B."/>
            <person name="Henrissat B."/>
            <person name="Andreopoulos B."/>
            <person name="Martin F.M."/>
            <person name="Harder C.B."/>
            <person name="Rigling D."/>
            <person name="Ford K.L."/>
            <person name="Foster G.D."/>
            <person name="Pangilinan J."/>
            <person name="Papanicolaou A."/>
            <person name="Barry K."/>
            <person name="LaButti K."/>
            <person name="Viragh M."/>
            <person name="Koriabine M."/>
            <person name="Yan M."/>
            <person name="Riley R."/>
            <person name="Champramary S."/>
            <person name="Plett K.L."/>
            <person name="Tsai I.J."/>
            <person name="Slot J."/>
            <person name="Sipos G."/>
            <person name="Plett J."/>
            <person name="Nagy L.G."/>
            <person name="Grigoriev I.V."/>
        </authorList>
    </citation>
    <scope>NUCLEOTIDE SEQUENCE</scope>
    <source>
        <strain evidence="2">CCBAS 213</strain>
    </source>
</reference>